<dbReference type="EMBL" id="BARU01044504">
    <property type="protein sequence ID" value="GAH78424.1"/>
    <property type="molecule type" value="Genomic_DNA"/>
</dbReference>
<feature type="non-terminal residue" evidence="1">
    <location>
        <position position="91"/>
    </location>
</feature>
<proteinExistence type="predicted"/>
<name>X1JJG3_9ZZZZ</name>
<reference evidence="1" key="1">
    <citation type="journal article" date="2014" name="Front. Microbiol.">
        <title>High frequency of phylogenetically diverse reductive dehalogenase-homologous genes in deep subseafloor sedimentary metagenomes.</title>
        <authorList>
            <person name="Kawai M."/>
            <person name="Futagami T."/>
            <person name="Toyoda A."/>
            <person name="Takaki Y."/>
            <person name="Nishi S."/>
            <person name="Hori S."/>
            <person name="Arai W."/>
            <person name="Tsubouchi T."/>
            <person name="Morono Y."/>
            <person name="Uchiyama I."/>
            <person name="Ito T."/>
            <person name="Fujiyama A."/>
            <person name="Inagaki F."/>
            <person name="Takami H."/>
        </authorList>
    </citation>
    <scope>NUCLEOTIDE SEQUENCE</scope>
    <source>
        <strain evidence="1">Expedition CK06-06</strain>
    </source>
</reference>
<organism evidence="1">
    <name type="scientific">marine sediment metagenome</name>
    <dbReference type="NCBI Taxonomy" id="412755"/>
    <lineage>
        <taxon>unclassified sequences</taxon>
        <taxon>metagenomes</taxon>
        <taxon>ecological metagenomes</taxon>
    </lineage>
</organism>
<dbReference type="AlphaFoldDB" id="X1JJG3"/>
<protein>
    <submittedName>
        <fullName evidence="1">Uncharacterized protein</fullName>
    </submittedName>
</protein>
<evidence type="ECO:0000313" key="1">
    <source>
        <dbReference type="EMBL" id="GAH78424.1"/>
    </source>
</evidence>
<comment type="caution">
    <text evidence="1">The sequence shown here is derived from an EMBL/GenBank/DDBJ whole genome shotgun (WGS) entry which is preliminary data.</text>
</comment>
<sequence>MIGGQLREMIMPEGLAKEWVSQDPAISSQAANIIGWVSGARILRPMATGINPEFALTNLPRDIAHAWITTREYSPHLPIAAGQMAKDYVKV</sequence>
<accession>X1JJG3</accession>
<gene>
    <name evidence="1" type="ORF">S03H2_67849</name>
</gene>